<dbReference type="PRINTS" id="PR00040">
    <property type="entry name" value="HTHMERR"/>
</dbReference>
<name>A0A8J3RML4_9ACTN</name>
<dbReference type="InterPro" id="IPR009061">
    <property type="entry name" value="DNA-bd_dom_put_sf"/>
</dbReference>
<dbReference type="PANTHER" id="PTHR30204:SF93">
    <property type="entry name" value="HTH MERR-TYPE DOMAIN-CONTAINING PROTEIN"/>
    <property type="match status" value="1"/>
</dbReference>
<dbReference type="EMBL" id="BOOH01000048">
    <property type="protein sequence ID" value="GIH79391.1"/>
    <property type="molecule type" value="Genomic_DNA"/>
</dbReference>
<dbReference type="PROSITE" id="PS50937">
    <property type="entry name" value="HTH_MERR_2"/>
    <property type="match status" value="1"/>
</dbReference>
<dbReference type="GO" id="GO:0003700">
    <property type="term" value="F:DNA-binding transcription factor activity"/>
    <property type="evidence" value="ECO:0007669"/>
    <property type="project" value="InterPro"/>
</dbReference>
<dbReference type="InterPro" id="IPR000551">
    <property type="entry name" value="MerR-type_HTH_dom"/>
</dbReference>
<evidence type="ECO:0000256" key="1">
    <source>
        <dbReference type="ARBA" id="ARBA00023125"/>
    </source>
</evidence>
<proteinExistence type="predicted"/>
<dbReference type="Pfam" id="PF13411">
    <property type="entry name" value="MerR_1"/>
    <property type="match status" value="1"/>
</dbReference>
<dbReference type="GO" id="GO:0003677">
    <property type="term" value="F:DNA binding"/>
    <property type="evidence" value="ECO:0007669"/>
    <property type="project" value="UniProtKB-KW"/>
</dbReference>
<keyword evidence="1" id="KW-0238">DNA-binding</keyword>
<dbReference type="SUPFAM" id="SSF46955">
    <property type="entry name" value="Putative DNA-binding domain"/>
    <property type="match status" value="1"/>
</dbReference>
<organism evidence="3 4">
    <name type="scientific">Planobispora longispora</name>
    <dbReference type="NCBI Taxonomy" id="28887"/>
    <lineage>
        <taxon>Bacteria</taxon>
        <taxon>Bacillati</taxon>
        <taxon>Actinomycetota</taxon>
        <taxon>Actinomycetes</taxon>
        <taxon>Streptosporangiales</taxon>
        <taxon>Streptosporangiaceae</taxon>
        <taxon>Planobispora</taxon>
    </lineage>
</organism>
<evidence type="ECO:0000259" key="2">
    <source>
        <dbReference type="PROSITE" id="PS50937"/>
    </source>
</evidence>
<accession>A0A8J3RML4</accession>
<feature type="domain" description="HTH merR-type" evidence="2">
    <location>
        <begin position="8"/>
        <end position="77"/>
    </location>
</feature>
<dbReference type="InterPro" id="IPR047057">
    <property type="entry name" value="MerR_fam"/>
</dbReference>
<reference evidence="3 4" key="1">
    <citation type="submission" date="2021-01" db="EMBL/GenBank/DDBJ databases">
        <title>Whole genome shotgun sequence of Planobispora longispora NBRC 13918.</title>
        <authorList>
            <person name="Komaki H."/>
            <person name="Tamura T."/>
        </authorList>
    </citation>
    <scope>NUCLEOTIDE SEQUENCE [LARGE SCALE GENOMIC DNA]</scope>
    <source>
        <strain evidence="3 4">NBRC 13918</strain>
    </source>
</reference>
<sequence length="312" mass="34705">MDDDGPEPLTIGRLSERTGMPVRTIRYWSDVGALPPAGRTEGGYRLYDAASVARLELIRTLRELGLGLEDVRRILERETTVAAVAAVHVKALDAQIRTLLLRRAVLGTVARRRSGTEETKLLNDLARLSADERRRIIEDFVAEVFGGVDADPDIVDPDIGARTRHTAVDLPDDPTPEQVEAWVELAGLVRRPDFRRRMRDMVENDTRERAGEGPQRESEASVWFAKKIVRLVGEARERGVTPDSPEAAGVLDRLLGDMDEAGRTAVLRRLETGVYSEAEHYRRLVAVVRGRPPKPSHGEDFAWLAGALRARA</sequence>
<dbReference type="CDD" id="cd00592">
    <property type="entry name" value="HTH_MerR-like"/>
    <property type="match status" value="1"/>
</dbReference>
<protein>
    <submittedName>
        <fullName evidence="3">MerR family transcriptional regulator</fullName>
    </submittedName>
</protein>
<keyword evidence="4" id="KW-1185">Reference proteome</keyword>
<dbReference type="RefSeq" id="WP_203893856.1">
    <property type="nucleotide sequence ID" value="NZ_BOOH01000048.1"/>
</dbReference>
<dbReference type="SMART" id="SM00422">
    <property type="entry name" value="HTH_MERR"/>
    <property type="match status" value="1"/>
</dbReference>
<gene>
    <name evidence="3" type="ORF">Plo01_58200</name>
</gene>
<comment type="caution">
    <text evidence="3">The sequence shown here is derived from an EMBL/GenBank/DDBJ whole genome shotgun (WGS) entry which is preliminary data.</text>
</comment>
<evidence type="ECO:0000313" key="4">
    <source>
        <dbReference type="Proteomes" id="UP000616724"/>
    </source>
</evidence>
<dbReference type="Proteomes" id="UP000616724">
    <property type="component" value="Unassembled WGS sequence"/>
</dbReference>
<dbReference type="AlphaFoldDB" id="A0A8J3RML4"/>
<evidence type="ECO:0000313" key="3">
    <source>
        <dbReference type="EMBL" id="GIH79391.1"/>
    </source>
</evidence>
<dbReference type="Gene3D" id="1.10.1660.10">
    <property type="match status" value="1"/>
</dbReference>
<dbReference type="PANTHER" id="PTHR30204">
    <property type="entry name" value="REDOX-CYCLING DRUG-SENSING TRANSCRIPTIONAL ACTIVATOR SOXR"/>
    <property type="match status" value="1"/>
</dbReference>